<protein>
    <recommendedName>
        <fullName evidence="3">Phage protein</fullName>
    </recommendedName>
</protein>
<dbReference type="Proteomes" id="UP000228976">
    <property type="component" value="Unassembled WGS sequence"/>
</dbReference>
<dbReference type="EMBL" id="MWWU01000002">
    <property type="protein sequence ID" value="OZG56067.1"/>
    <property type="molecule type" value="Genomic_DNA"/>
</dbReference>
<dbReference type="AlphaFoldDB" id="A0A261FA86"/>
<reference evidence="1 2" key="1">
    <citation type="journal article" date="2017" name="BMC Genomics">
        <title>Comparative genomic and phylogenomic analyses of the Bifidobacteriaceae family.</title>
        <authorList>
            <person name="Lugli G.A."/>
            <person name="Milani C."/>
            <person name="Turroni F."/>
            <person name="Duranti S."/>
            <person name="Mancabelli L."/>
            <person name="Mangifesta M."/>
            <person name="Ferrario C."/>
            <person name="Modesto M."/>
            <person name="Mattarelli P."/>
            <person name="Jiri K."/>
            <person name="van Sinderen D."/>
            <person name="Ventura M."/>
        </authorList>
    </citation>
    <scope>NUCLEOTIDE SEQUENCE [LARGE SCALE GENOMIC DNA]</scope>
    <source>
        <strain evidence="1 2">LMG 21773</strain>
    </source>
</reference>
<name>A0A261FA86_9BIFI</name>
<dbReference type="RefSeq" id="WP_094689633.1">
    <property type="nucleotide sequence ID" value="NZ_JACBYZ010000001.1"/>
</dbReference>
<organism evidence="1 2">
    <name type="scientific">Aeriscardovia aeriphila</name>
    <dbReference type="NCBI Taxonomy" id="218139"/>
    <lineage>
        <taxon>Bacteria</taxon>
        <taxon>Bacillati</taxon>
        <taxon>Actinomycetota</taxon>
        <taxon>Actinomycetes</taxon>
        <taxon>Bifidobacteriales</taxon>
        <taxon>Bifidobacteriaceae</taxon>
        <taxon>Aeriscardovia</taxon>
    </lineage>
</organism>
<evidence type="ECO:0000313" key="1">
    <source>
        <dbReference type="EMBL" id="OZG56067.1"/>
    </source>
</evidence>
<keyword evidence="2" id="KW-1185">Reference proteome</keyword>
<sequence length="103" mass="11499">MGNVRIEWNNPDWRRLRRSPALTTELNNQAIRLQQQANKMAKHKGTGYFAINAKPTEYGQIALVTTGYGNGADTLQQVRDNMIDQAKHHTLQKAVRAIAKGGA</sequence>
<proteinExistence type="predicted"/>
<accession>A0A261FA86</accession>
<evidence type="ECO:0008006" key="3">
    <source>
        <dbReference type="Google" id="ProtNLM"/>
    </source>
</evidence>
<comment type="caution">
    <text evidence="1">The sequence shown here is derived from an EMBL/GenBank/DDBJ whole genome shotgun (WGS) entry which is preliminary data.</text>
</comment>
<evidence type="ECO:0000313" key="2">
    <source>
        <dbReference type="Proteomes" id="UP000228976"/>
    </source>
</evidence>
<gene>
    <name evidence="1" type="ORF">AEAE_0555</name>
</gene>
<dbReference type="OrthoDB" id="9940135at2"/>